<dbReference type="OrthoDB" id="9765879at2"/>
<dbReference type="PANTHER" id="PTHR34135">
    <property type="entry name" value="LYSOZYME"/>
    <property type="match status" value="1"/>
</dbReference>
<dbReference type="PANTHER" id="PTHR34135:SF2">
    <property type="entry name" value="LYSOZYME"/>
    <property type="match status" value="1"/>
</dbReference>
<evidence type="ECO:0000313" key="3">
    <source>
        <dbReference type="Proteomes" id="UP000264883"/>
    </source>
</evidence>
<dbReference type="KEGG" id="cia:BEN51_07915"/>
<name>A0A343JCZ7_9CLOT</name>
<gene>
    <name evidence="2" type="ORF">BEN51_07915</name>
</gene>
<accession>A0A343JCZ7</accession>
<dbReference type="EMBL" id="CP016786">
    <property type="protein sequence ID" value="ASW43405.1"/>
    <property type="molecule type" value="Genomic_DNA"/>
</dbReference>
<dbReference type="Proteomes" id="UP000264883">
    <property type="component" value="Chromosome"/>
</dbReference>
<dbReference type="GO" id="GO:0003796">
    <property type="term" value="F:lysozyme activity"/>
    <property type="evidence" value="ECO:0007669"/>
    <property type="project" value="InterPro"/>
</dbReference>
<keyword evidence="3" id="KW-1185">Reference proteome</keyword>
<dbReference type="RefSeq" id="WP_119865538.1">
    <property type="nucleotide sequence ID" value="NZ_CP016786.1"/>
</dbReference>
<dbReference type="SUPFAM" id="SSF51445">
    <property type="entry name" value="(Trans)glycosidases"/>
    <property type="match status" value="1"/>
</dbReference>
<dbReference type="GO" id="GO:0016998">
    <property type="term" value="P:cell wall macromolecule catabolic process"/>
    <property type="evidence" value="ECO:0007669"/>
    <property type="project" value="InterPro"/>
</dbReference>
<comment type="similarity">
    <text evidence="1">Belongs to the glycosyl hydrolase 25 family.</text>
</comment>
<proteinExistence type="inferred from homology"/>
<dbReference type="Gene3D" id="2.60.40.10">
    <property type="entry name" value="Immunoglobulins"/>
    <property type="match status" value="1"/>
</dbReference>
<reference evidence="2 3" key="1">
    <citation type="submission" date="2016-08" db="EMBL/GenBank/DDBJ databases">
        <title>Complete Genome Sequence Of The Indigo Reducing Clostridium isatidis DSM15098.</title>
        <authorList>
            <person name="Little G.T."/>
            <person name="Minton N.P."/>
        </authorList>
    </citation>
    <scope>NUCLEOTIDE SEQUENCE [LARGE SCALE GENOMIC DNA]</scope>
    <source>
        <strain evidence="2 3">DSM 15098</strain>
    </source>
</reference>
<dbReference type="Gene3D" id="3.20.20.80">
    <property type="entry name" value="Glycosidases"/>
    <property type="match status" value="1"/>
</dbReference>
<evidence type="ECO:0000313" key="2">
    <source>
        <dbReference type="EMBL" id="ASW43405.1"/>
    </source>
</evidence>
<sequence length="313" mass="35897">MQNRNPNSRFGIDINEYTQDVNFTTLARTIDFLYLRASGSATGRFRVDRKFLEFARQARNFGIPVGAYHYGVPSYDLNTADSQCDDFINILQEGFGARNYGDLFPVLDIETPIEPKMNTDTLINWVLRFKERFERRTRRRLMLYTGVFFVELYNNFTTSKGTQPLKTMPLWIAMYTAIPSNPPFPPDVGGWTRWRIWQYSESATVAGVSNPVDANWGPDNIDYLRQPRQVSGLNAFISGDTLIVYWDKNPDVDLLGYNIFQNGSWIGTVTEKDTSFRINVSQLPAPVNNRRIISIEAFDYDGETSPVRSSVQL</sequence>
<protein>
    <submittedName>
        <fullName evidence="2">Muramidase</fullName>
    </submittedName>
</protein>
<dbReference type="PROSITE" id="PS51904">
    <property type="entry name" value="GLYCOSYL_HYDROL_F25_2"/>
    <property type="match status" value="1"/>
</dbReference>
<dbReference type="Pfam" id="PF01183">
    <property type="entry name" value="Glyco_hydro_25"/>
    <property type="match status" value="1"/>
</dbReference>
<dbReference type="GO" id="GO:0009253">
    <property type="term" value="P:peptidoglycan catabolic process"/>
    <property type="evidence" value="ECO:0007669"/>
    <property type="project" value="InterPro"/>
</dbReference>
<dbReference type="AlphaFoldDB" id="A0A343JCZ7"/>
<dbReference type="InterPro" id="IPR002053">
    <property type="entry name" value="Glyco_hydro_25"/>
</dbReference>
<organism evidence="2 3">
    <name type="scientific">Clostridium isatidis</name>
    <dbReference type="NCBI Taxonomy" id="182773"/>
    <lineage>
        <taxon>Bacteria</taxon>
        <taxon>Bacillati</taxon>
        <taxon>Bacillota</taxon>
        <taxon>Clostridia</taxon>
        <taxon>Eubacteriales</taxon>
        <taxon>Clostridiaceae</taxon>
        <taxon>Clostridium</taxon>
    </lineage>
</organism>
<dbReference type="CDD" id="cd00599">
    <property type="entry name" value="GH25_muramidase"/>
    <property type="match status" value="1"/>
</dbReference>
<dbReference type="InterPro" id="IPR013783">
    <property type="entry name" value="Ig-like_fold"/>
</dbReference>
<dbReference type="GO" id="GO:0016052">
    <property type="term" value="P:carbohydrate catabolic process"/>
    <property type="evidence" value="ECO:0007669"/>
    <property type="project" value="TreeGrafter"/>
</dbReference>
<evidence type="ECO:0000256" key="1">
    <source>
        <dbReference type="ARBA" id="ARBA00010646"/>
    </source>
</evidence>
<dbReference type="InterPro" id="IPR017853">
    <property type="entry name" value="GH"/>
</dbReference>